<dbReference type="GO" id="GO:0005524">
    <property type="term" value="F:ATP binding"/>
    <property type="evidence" value="ECO:0007669"/>
    <property type="project" value="UniProtKB-KW"/>
</dbReference>
<dbReference type="OrthoDB" id="4062651at2759"/>
<organism evidence="5 6">
    <name type="scientific">Ichthyophthirius multifiliis</name>
    <name type="common">White spot disease agent</name>
    <name type="synonym">Ich</name>
    <dbReference type="NCBI Taxonomy" id="5932"/>
    <lineage>
        <taxon>Eukaryota</taxon>
        <taxon>Sar</taxon>
        <taxon>Alveolata</taxon>
        <taxon>Ciliophora</taxon>
        <taxon>Intramacronucleata</taxon>
        <taxon>Oligohymenophorea</taxon>
        <taxon>Hymenostomatida</taxon>
        <taxon>Ophryoglenina</taxon>
        <taxon>Ichthyophthirius</taxon>
    </lineage>
</organism>
<reference evidence="5 6" key="1">
    <citation type="submission" date="2011-07" db="EMBL/GenBank/DDBJ databases">
        <authorList>
            <person name="Coyne R."/>
            <person name="Brami D."/>
            <person name="Johnson J."/>
            <person name="Hostetler J."/>
            <person name="Hannick L."/>
            <person name="Clark T."/>
            <person name="Cassidy-Hanley D."/>
            <person name="Inman J."/>
        </authorList>
    </citation>
    <scope>NUCLEOTIDE SEQUENCE [LARGE SCALE GENOMIC DNA]</scope>
    <source>
        <strain evidence="5 6">G5</strain>
    </source>
</reference>
<dbReference type="PROSITE" id="PS50011">
    <property type="entry name" value="PROTEIN_KINASE_DOM"/>
    <property type="match status" value="1"/>
</dbReference>
<keyword evidence="2" id="KW-0547">Nucleotide-binding</keyword>
<protein>
    <submittedName>
        <fullName evidence="5">Protein kinase domain protein</fullName>
        <ecNumber evidence="5">2.7.11.17</ecNumber>
    </submittedName>
</protein>
<evidence type="ECO:0000256" key="2">
    <source>
        <dbReference type="ARBA" id="ARBA00022741"/>
    </source>
</evidence>
<dbReference type="Gene3D" id="1.10.510.10">
    <property type="entry name" value="Transferase(Phosphotransferase) domain 1"/>
    <property type="match status" value="1"/>
</dbReference>
<evidence type="ECO:0000313" key="5">
    <source>
        <dbReference type="EMBL" id="EGR30847.1"/>
    </source>
</evidence>
<dbReference type="GO" id="GO:0004683">
    <property type="term" value="F:calcium/calmodulin-dependent protein kinase activity"/>
    <property type="evidence" value="ECO:0007669"/>
    <property type="project" value="UniProtKB-EC"/>
</dbReference>
<keyword evidence="6" id="KW-1185">Reference proteome</keyword>
<name>G0QVA3_ICHMU</name>
<dbReference type="InterPro" id="IPR011009">
    <property type="entry name" value="Kinase-like_dom_sf"/>
</dbReference>
<sequence length="284" mass="33580">MDGQLIKNLQITKVLGQGQTCIVKLAQNKQTQQNYAIKIYHKLTNNVEKSQEIFALKTLQNKNPHIINLLDFDEKSILLEYMQFGELFDFVSKQRFPEKYAKFFFFKIASTLKFIHDNNFVHRDIKLENILFDQNLDLKIADFGFSAKIKDTDAKFDKYMGTQGYMAPEIEKKTPYQGQKVDIFASGVLLFCIVVGIPPFFKATENDPYYKFFYQKKISEYWDMIQQKYKIQVSEDFKNLFNKMVCVDPENRISIENILEHEWFENQAFCEENEAKIFLKSLIF</sequence>
<evidence type="ECO:0000259" key="4">
    <source>
        <dbReference type="PROSITE" id="PS50011"/>
    </source>
</evidence>
<accession>G0QVA3</accession>
<evidence type="ECO:0000256" key="1">
    <source>
        <dbReference type="ARBA" id="ARBA00011245"/>
    </source>
</evidence>
<dbReference type="GeneID" id="14906967"/>
<comment type="subunit">
    <text evidence="1">Monomer.</text>
</comment>
<dbReference type="eggNOG" id="KOG0586">
    <property type="taxonomic scope" value="Eukaryota"/>
</dbReference>
<dbReference type="GO" id="GO:0044773">
    <property type="term" value="P:mitotic DNA damage checkpoint signaling"/>
    <property type="evidence" value="ECO:0007669"/>
    <property type="project" value="TreeGrafter"/>
</dbReference>
<dbReference type="SUPFAM" id="SSF56112">
    <property type="entry name" value="Protein kinase-like (PK-like)"/>
    <property type="match status" value="1"/>
</dbReference>
<gene>
    <name evidence="5" type="ORF">IMG5_122480</name>
</gene>
<dbReference type="InterPro" id="IPR000719">
    <property type="entry name" value="Prot_kinase_dom"/>
</dbReference>
<keyword evidence="5" id="KW-0418">Kinase</keyword>
<keyword evidence="3" id="KW-0067">ATP-binding</keyword>
<evidence type="ECO:0000313" key="6">
    <source>
        <dbReference type="Proteomes" id="UP000008983"/>
    </source>
</evidence>
<evidence type="ECO:0000256" key="3">
    <source>
        <dbReference type="ARBA" id="ARBA00022840"/>
    </source>
</evidence>
<feature type="domain" description="Protein kinase" evidence="4">
    <location>
        <begin position="9"/>
        <end position="264"/>
    </location>
</feature>
<keyword evidence="5" id="KW-0808">Transferase</keyword>
<dbReference type="EC" id="2.7.11.17" evidence="5"/>
<dbReference type="SMART" id="SM00220">
    <property type="entry name" value="S_TKc"/>
    <property type="match status" value="1"/>
</dbReference>
<dbReference type="AlphaFoldDB" id="G0QVA3"/>
<proteinExistence type="predicted"/>
<dbReference type="GO" id="GO:0005634">
    <property type="term" value="C:nucleus"/>
    <property type="evidence" value="ECO:0007669"/>
    <property type="project" value="TreeGrafter"/>
</dbReference>
<dbReference type="PROSITE" id="PS00108">
    <property type="entry name" value="PROTEIN_KINASE_ST"/>
    <property type="match status" value="1"/>
</dbReference>
<dbReference type="PANTHER" id="PTHR44167:SF24">
    <property type="entry name" value="SERINE_THREONINE-PROTEIN KINASE CHK2"/>
    <property type="match status" value="1"/>
</dbReference>
<dbReference type="InterPro" id="IPR008271">
    <property type="entry name" value="Ser/Thr_kinase_AS"/>
</dbReference>
<dbReference type="InParanoid" id="G0QVA3"/>
<dbReference type="OMA" id="QPHETAM"/>
<dbReference type="RefSeq" id="XP_004032434.1">
    <property type="nucleotide sequence ID" value="XM_004032386.1"/>
</dbReference>
<dbReference type="PANTHER" id="PTHR44167">
    <property type="entry name" value="OVARIAN-SPECIFIC SERINE/THREONINE-PROTEIN KINASE LOK-RELATED"/>
    <property type="match status" value="1"/>
</dbReference>
<dbReference type="Proteomes" id="UP000008983">
    <property type="component" value="Unassembled WGS sequence"/>
</dbReference>
<dbReference type="FunFam" id="1.10.510.10:FF:000571">
    <property type="entry name" value="Maternal embryonic leucine zipper kinase"/>
    <property type="match status" value="1"/>
</dbReference>
<dbReference type="GO" id="GO:0005737">
    <property type="term" value="C:cytoplasm"/>
    <property type="evidence" value="ECO:0007669"/>
    <property type="project" value="TreeGrafter"/>
</dbReference>
<dbReference type="Pfam" id="PF00069">
    <property type="entry name" value="Pkinase"/>
    <property type="match status" value="1"/>
</dbReference>
<dbReference type="EMBL" id="GL983938">
    <property type="protein sequence ID" value="EGR30847.1"/>
    <property type="molecule type" value="Genomic_DNA"/>
</dbReference>